<feature type="signal peptide" evidence="2">
    <location>
        <begin position="1"/>
        <end position="20"/>
    </location>
</feature>
<dbReference type="RefSeq" id="WP_305992461.1">
    <property type="nucleotide sequence ID" value="NZ_JAVAMP010000006.1"/>
</dbReference>
<feature type="region of interest" description="Disordered" evidence="1">
    <location>
        <begin position="26"/>
        <end position="49"/>
    </location>
</feature>
<evidence type="ECO:0000256" key="1">
    <source>
        <dbReference type="SAM" id="MobiDB-lite"/>
    </source>
</evidence>
<dbReference type="InterPro" id="IPR050490">
    <property type="entry name" value="Bact_solute-bd_prot1"/>
</dbReference>
<dbReference type="SUPFAM" id="SSF53850">
    <property type="entry name" value="Periplasmic binding protein-like II"/>
    <property type="match status" value="1"/>
</dbReference>
<organism evidence="3 4">
    <name type="scientific">Chengkuizengella axinellae</name>
    <dbReference type="NCBI Taxonomy" id="3064388"/>
    <lineage>
        <taxon>Bacteria</taxon>
        <taxon>Bacillati</taxon>
        <taxon>Bacillota</taxon>
        <taxon>Bacilli</taxon>
        <taxon>Bacillales</taxon>
        <taxon>Paenibacillaceae</taxon>
        <taxon>Chengkuizengella</taxon>
    </lineage>
</organism>
<accession>A0ABT9J0K2</accession>
<dbReference type="Pfam" id="PF13416">
    <property type="entry name" value="SBP_bac_8"/>
    <property type="match status" value="1"/>
</dbReference>
<feature type="chain" id="PRO_5047257265" evidence="2">
    <location>
        <begin position="21"/>
        <end position="442"/>
    </location>
</feature>
<proteinExistence type="predicted"/>
<gene>
    <name evidence="3" type="ORF">Q5Y73_13615</name>
</gene>
<reference evidence="3 4" key="1">
    <citation type="submission" date="2023-08" db="EMBL/GenBank/DDBJ databases">
        <authorList>
            <person name="Park J.-S."/>
        </authorList>
    </citation>
    <scope>NUCLEOTIDE SEQUENCE [LARGE SCALE GENOMIC DNA]</scope>
    <source>
        <strain evidence="3 4">2205SS18-9</strain>
    </source>
</reference>
<name>A0ABT9J0K2_9BACL</name>
<dbReference type="Proteomes" id="UP001231941">
    <property type="component" value="Unassembled WGS sequence"/>
</dbReference>
<dbReference type="PROSITE" id="PS51257">
    <property type="entry name" value="PROKAR_LIPOPROTEIN"/>
    <property type="match status" value="1"/>
</dbReference>
<keyword evidence="4" id="KW-1185">Reference proteome</keyword>
<dbReference type="PANTHER" id="PTHR43649:SF32">
    <property type="entry name" value="SUGAR BINDING SECRETED PROTEIN"/>
    <property type="match status" value="1"/>
</dbReference>
<dbReference type="PANTHER" id="PTHR43649">
    <property type="entry name" value="ARABINOSE-BINDING PROTEIN-RELATED"/>
    <property type="match status" value="1"/>
</dbReference>
<sequence length="442" mass="48138">MKRFGLILMSLMLLFSFALAACSSSEEGGEAGEGTPEAPADGGEEATPETPEGVIELTFASIANTGFGPLIEKYNAENENVQINFQEQSFDDHHNAFATALAAGSGVPDIAFVEIGRLEGFKASQDSFTNLYDFGAKDVTGIYLDWKIAQAENADGSFLFGLPTDIGPMAMAYRTDIFEEAGLPTDPNEVSALITDWDKYIEVGKTVLEKTGKPMSDSAGTMFDTFTGQLTELYFTADDELILESNAAVKEAYDRSIEIAQSGLSAKLGQWSGEWSTGMNEGTFATLMAPAWMMNYMTGSAPDASGKWNIAQMPVASGNWGGSFLTVPASTEYPQEAYDFIEWLVNEENSYEVFKETGNFPSIPGIYEKPEIQDWTSEYFSGAYVGKIYAEAALRIQPVWLGTDYATVHNALKDAINNVDLNGADPEAAWNEAMDTIKRELR</sequence>
<dbReference type="InterPro" id="IPR006059">
    <property type="entry name" value="SBP"/>
</dbReference>
<evidence type="ECO:0000256" key="2">
    <source>
        <dbReference type="SAM" id="SignalP"/>
    </source>
</evidence>
<protein>
    <submittedName>
        <fullName evidence="3">Extracellular solute-binding protein</fullName>
    </submittedName>
</protein>
<evidence type="ECO:0000313" key="3">
    <source>
        <dbReference type="EMBL" id="MDP5275149.1"/>
    </source>
</evidence>
<dbReference type="Gene3D" id="3.40.190.10">
    <property type="entry name" value="Periplasmic binding protein-like II"/>
    <property type="match status" value="1"/>
</dbReference>
<dbReference type="EMBL" id="JAVAMP010000006">
    <property type="protein sequence ID" value="MDP5275149.1"/>
    <property type="molecule type" value="Genomic_DNA"/>
</dbReference>
<comment type="caution">
    <text evidence="3">The sequence shown here is derived from an EMBL/GenBank/DDBJ whole genome shotgun (WGS) entry which is preliminary data.</text>
</comment>
<evidence type="ECO:0000313" key="4">
    <source>
        <dbReference type="Proteomes" id="UP001231941"/>
    </source>
</evidence>
<keyword evidence="2" id="KW-0732">Signal</keyword>